<comment type="similarity">
    <text evidence="8 9">Belongs to the TRAP transporter small permease family.</text>
</comment>
<dbReference type="EMBL" id="FWZX01000003">
    <property type="protein sequence ID" value="SMF02303.1"/>
    <property type="molecule type" value="Genomic_DNA"/>
</dbReference>
<protein>
    <recommendedName>
        <fullName evidence="9">TRAP transporter small permease protein</fullName>
    </recommendedName>
</protein>
<comment type="subunit">
    <text evidence="9">The complex comprises the extracytoplasmic solute receptor protein and the two transmembrane proteins.</text>
</comment>
<organism evidence="11 12">
    <name type="scientific">Tistlia consotensis USBA 355</name>
    <dbReference type="NCBI Taxonomy" id="560819"/>
    <lineage>
        <taxon>Bacteria</taxon>
        <taxon>Pseudomonadati</taxon>
        <taxon>Pseudomonadota</taxon>
        <taxon>Alphaproteobacteria</taxon>
        <taxon>Rhodospirillales</taxon>
        <taxon>Rhodovibrionaceae</taxon>
        <taxon>Tistlia</taxon>
    </lineage>
</organism>
<evidence type="ECO:0000256" key="1">
    <source>
        <dbReference type="ARBA" id="ARBA00004429"/>
    </source>
</evidence>
<feature type="domain" description="Tripartite ATP-independent periplasmic transporters DctQ component" evidence="10">
    <location>
        <begin position="21"/>
        <end position="143"/>
    </location>
</feature>
<reference evidence="11 12" key="1">
    <citation type="submission" date="2017-04" db="EMBL/GenBank/DDBJ databases">
        <authorList>
            <person name="Afonso C.L."/>
            <person name="Miller P.J."/>
            <person name="Scott M.A."/>
            <person name="Spackman E."/>
            <person name="Goraichik I."/>
            <person name="Dimitrov K.M."/>
            <person name="Suarez D.L."/>
            <person name="Swayne D.E."/>
        </authorList>
    </citation>
    <scope>NUCLEOTIDE SEQUENCE [LARGE SCALE GENOMIC DNA]</scope>
    <source>
        <strain evidence="11 12">USBA 355</strain>
    </source>
</reference>
<dbReference type="InterPro" id="IPR055348">
    <property type="entry name" value="DctQ"/>
</dbReference>
<name>A0A1Y6BB87_9PROT</name>
<proteinExistence type="inferred from homology"/>
<keyword evidence="5 9" id="KW-0812">Transmembrane</keyword>
<dbReference type="Pfam" id="PF04290">
    <property type="entry name" value="DctQ"/>
    <property type="match status" value="1"/>
</dbReference>
<feature type="transmembrane region" description="Helical" evidence="9">
    <location>
        <begin position="45"/>
        <end position="64"/>
    </location>
</feature>
<dbReference type="PANTHER" id="PTHR35011">
    <property type="entry name" value="2,3-DIKETO-L-GULONATE TRAP TRANSPORTER SMALL PERMEASE PROTEIN YIAM"/>
    <property type="match status" value="1"/>
</dbReference>
<evidence type="ECO:0000313" key="11">
    <source>
        <dbReference type="EMBL" id="SMF02303.1"/>
    </source>
</evidence>
<keyword evidence="12" id="KW-1185">Reference proteome</keyword>
<dbReference type="AlphaFoldDB" id="A0A1Y6BB87"/>
<dbReference type="PANTHER" id="PTHR35011:SF2">
    <property type="entry name" value="2,3-DIKETO-L-GULONATE TRAP TRANSPORTER SMALL PERMEASE PROTEIN YIAM"/>
    <property type="match status" value="1"/>
</dbReference>
<dbReference type="RefSeq" id="WP_085121498.1">
    <property type="nucleotide sequence ID" value="NZ_FWZX01000003.1"/>
</dbReference>
<dbReference type="GO" id="GO:0005886">
    <property type="term" value="C:plasma membrane"/>
    <property type="evidence" value="ECO:0007669"/>
    <property type="project" value="UniProtKB-SubCell"/>
</dbReference>
<comment type="function">
    <text evidence="9">Part of the tripartite ATP-independent periplasmic (TRAP) transport system.</text>
</comment>
<gene>
    <name evidence="11" type="ORF">SAMN05428998_10342</name>
</gene>
<evidence type="ECO:0000313" key="12">
    <source>
        <dbReference type="Proteomes" id="UP000192917"/>
    </source>
</evidence>
<keyword evidence="7 9" id="KW-0472">Membrane</keyword>
<feature type="transmembrane region" description="Helical" evidence="9">
    <location>
        <begin position="84"/>
        <end position="104"/>
    </location>
</feature>
<feature type="transmembrane region" description="Helical" evidence="9">
    <location>
        <begin position="124"/>
        <end position="142"/>
    </location>
</feature>
<evidence type="ECO:0000256" key="5">
    <source>
        <dbReference type="ARBA" id="ARBA00022692"/>
    </source>
</evidence>
<dbReference type="GO" id="GO:0022857">
    <property type="term" value="F:transmembrane transporter activity"/>
    <property type="evidence" value="ECO:0007669"/>
    <property type="project" value="UniProtKB-UniRule"/>
</dbReference>
<comment type="subcellular location">
    <subcellularLocation>
        <location evidence="1 9">Cell inner membrane</location>
        <topology evidence="1 9">Multi-pass membrane protein</topology>
    </subcellularLocation>
</comment>
<dbReference type="Proteomes" id="UP000192917">
    <property type="component" value="Unassembled WGS sequence"/>
</dbReference>
<evidence type="ECO:0000256" key="4">
    <source>
        <dbReference type="ARBA" id="ARBA00022519"/>
    </source>
</evidence>
<accession>A0A1Y6BB87</accession>
<evidence type="ECO:0000256" key="3">
    <source>
        <dbReference type="ARBA" id="ARBA00022475"/>
    </source>
</evidence>
<evidence type="ECO:0000256" key="2">
    <source>
        <dbReference type="ARBA" id="ARBA00022448"/>
    </source>
</evidence>
<keyword evidence="4 9" id="KW-0997">Cell inner membrane</keyword>
<feature type="transmembrane region" description="Helical" evidence="9">
    <location>
        <begin position="12"/>
        <end position="33"/>
    </location>
</feature>
<sequence>MFWRAYDLATTALLALCGAVMFGLAIGNALLRYLFDAPLVWGEEISRYAMVWGVMIGVALAYRAGHHIVITVTTDALPTRLLRWFRLASHVLTLATAGLLAWSGLPLARSLGMLEAPSSGIQMVWAYAAIPAGAALLAIEALRLIPAELDGRDGTEPRALGTAGAPS</sequence>
<evidence type="ECO:0000256" key="8">
    <source>
        <dbReference type="ARBA" id="ARBA00038436"/>
    </source>
</evidence>
<evidence type="ECO:0000256" key="7">
    <source>
        <dbReference type="ARBA" id="ARBA00023136"/>
    </source>
</evidence>
<dbReference type="InterPro" id="IPR007387">
    <property type="entry name" value="TRAP_DctQ"/>
</dbReference>
<keyword evidence="6 9" id="KW-1133">Transmembrane helix</keyword>
<dbReference type="GO" id="GO:0015740">
    <property type="term" value="P:C4-dicarboxylate transport"/>
    <property type="evidence" value="ECO:0007669"/>
    <property type="project" value="TreeGrafter"/>
</dbReference>
<evidence type="ECO:0000256" key="9">
    <source>
        <dbReference type="RuleBase" id="RU369079"/>
    </source>
</evidence>
<keyword evidence="2 9" id="KW-0813">Transport</keyword>
<evidence type="ECO:0000256" key="6">
    <source>
        <dbReference type="ARBA" id="ARBA00022989"/>
    </source>
</evidence>
<keyword evidence="3" id="KW-1003">Cell membrane</keyword>
<evidence type="ECO:0000259" key="10">
    <source>
        <dbReference type="Pfam" id="PF04290"/>
    </source>
</evidence>
<dbReference type="STRING" id="560819.SAMN05428998_10342"/>